<evidence type="ECO:0000313" key="1">
    <source>
        <dbReference type="EMBL" id="NEB92469.1"/>
    </source>
</evidence>
<gene>
    <name evidence="1" type="ORF">G3I21_12190</name>
</gene>
<reference evidence="1 2" key="1">
    <citation type="submission" date="2020-01" db="EMBL/GenBank/DDBJ databases">
        <title>Insect and environment-associated Actinomycetes.</title>
        <authorList>
            <person name="Currrie C."/>
            <person name="Chevrette M."/>
            <person name="Carlson C."/>
            <person name="Stubbendieck R."/>
            <person name="Wendt-Pienkowski E."/>
        </authorList>
    </citation>
    <scope>NUCLEOTIDE SEQUENCE [LARGE SCALE GENOMIC DNA]</scope>
    <source>
        <strain evidence="1 2">SID7754</strain>
    </source>
</reference>
<accession>A0A7K3QRD4</accession>
<organism evidence="1 2">
    <name type="scientific">Streptomyces bauhiniae</name>
    <dbReference type="NCBI Taxonomy" id="2340725"/>
    <lineage>
        <taxon>Bacteria</taxon>
        <taxon>Bacillati</taxon>
        <taxon>Actinomycetota</taxon>
        <taxon>Actinomycetes</taxon>
        <taxon>Kitasatosporales</taxon>
        <taxon>Streptomycetaceae</taxon>
        <taxon>Streptomyces</taxon>
    </lineage>
</organism>
<name>A0A7K3QRD4_9ACTN</name>
<dbReference type="EMBL" id="JAAGMR010000145">
    <property type="protein sequence ID" value="NEB92469.1"/>
    <property type="molecule type" value="Genomic_DNA"/>
</dbReference>
<evidence type="ECO:0000313" key="2">
    <source>
        <dbReference type="Proteomes" id="UP000470520"/>
    </source>
</evidence>
<dbReference type="RefSeq" id="WP_164188266.1">
    <property type="nucleotide sequence ID" value="NZ_JAAGMR010000145.1"/>
</dbReference>
<dbReference type="AlphaFoldDB" id="A0A7K3QRD4"/>
<protein>
    <submittedName>
        <fullName evidence="1">Uncharacterized protein</fullName>
    </submittedName>
</protein>
<dbReference type="Proteomes" id="UP000470520">
    <property type="component" value="Unassembled WGS sequence"/>
</dbReference>
<comment type="caution">
    <text evidence="1">The sequence shown here is derived from an EMBL/GenBank/DDBJ whole genome shotgun (WGS) entry which is preliminary data.</text>
</comment>
<proteinExistence type="predicted"/>
<sequence length="72" mass="7901">MTDGHPQPPLTLSPFQASRVNFARRDLDQTRAQDLAQLDGASLILLIDKLSGRLCDMLDIISETSNGSSRCE</sequence>